<dbReference type="InterPro" id="IPR013987">
    <property type="entry name" value="YjdM_N"/>
</dbReference>
<name>A0A2P7Q0H0_9FIRM</name>
<accession>A0A2P7Q0H0</accession>
<organism evidence="4 5">
    <name type="scientific">Peptostreptococcus russellii</name>
    <dbReference type="NCBI Taxonomy" id="215200"/>
    <lineage>
        <taxon>Bacteria</taxon>
        <taxon>Bacillati</taxon>
        <taxon>Bacillota</taxon>
        <taxon>Clostridia</taxon>
        <taxon>Peptostreptococcales</taxon>
        <taxon>Peptostreptococcaceae</taxon>
        <taxon>Peptostreptococcus</taxon>
    </lineage>
</organism>
<dbReference type="AlphaFoldDB" id="A0A2P7Q0H0"/>
<keyword evidence="5" id="KW-1185">Reference proteome</keyword>
<dbReference type="Proteomes" id="UP000241434">
    <property type="component" value="Unassembled WGS sequence"/>
</dbReference>
<dbReference type="PANTHER" id="PTHR30305">
    <property type="entry name" value="PROTEIN YJDM-RELATED"/>
    <property type="match status" value="1"/>
</dbReference>
<reference evidence="4" key="1">
    <citation type="thesis" date="2015" institute="Rutgers" country="The State University of New Jersey, 14 College Farm Rd., New Brunswick, NJ, USA">
        <title>Ammonia toxicity in bacteria and its implications for treatment of and resource recovery from highly nitrogenous organic wastes.</title>
        <authorList>
            <person name="Luther A.K."/>
        </authorList>
    </citation>
    <scope>NUCLEOTIDE SEQUENCE</scope>
    <source>
        <strain evidence="4">RT-10B</strain>
    </source>
</reference>
<dbReference type="InterPro" id="IPR004624">
    <property type="entry name" value="YjdM"/>
</dbReference>
<evidence type="ECO:0000256" key="1">
    <source>
        <dbReference type="ARBA" id="ARBA00009248"/>
    </source>
</evidence>
<comment type="similarity">
    <text evidence="1">Belongs to the YjdM family.</text>
</comment>
<feature type="domain" description="Protein YjdM C-terminal" evidence="2">
    <location>
        <begin position="42"/>
        <end position="110"/>
    </location>
</feature>
<dbReference type="Pfam" id="PF08274">
    <property type="entry name" value="Zn_Ribbon_YjdM"/>
    <property type="match status" value="1"/>
</dbReference>
<dbReference type="PANTHER" id="PTHR30305:SF3">
    <property type="entry name" value="PROTEIN YJDM"/>
    <property type="match status" value="1"/>
</dbReference>
<sequence>MPNCPKCNGEYTYDDGTSYVCPDCFYEWTQRDMEILLEEATIKDAFGNELKDGDNVTIIKDLKVKGSSDVLKQGTKVKGILLRDAGDGHDISCKIAGFGSMNLKSEVVKKI</sequence>
<dbReference type="Gene3D" id="2.20.25.10">
    <property type="match status" value="1"/>
</dbReference>
<dbReference type="OrthoDB" id="9810131at2"/>
<dbReference type="NCBIfam" id="TIGR00686">
    <property type="entry name" value="phnA"/>
    <property type="match status" value="1"/>
</dbReference>
<dbReference type="InterPro" id="IPR013988">
    <property type="entry name" value="YjdM_C"/>
</dbReference>
<dbReference type="RefSeq" id="WP_106776185.1">
    <property type="nucleotide sequence ID" value="NZ_JYGE01000003.1"/>
</dbReference>
<dbReference type="Pfam" id="PF03831">
    <property type="entry name" value="YjdM"/>
    <property type="match status" value="1"/>
</dbReference>
<comment type="caution">
    <text evidence="4">The sequence shown here is derived from an EMBL/GenBank/DDBJ whole genome shotgun (WGS) entry which is preliminary data.</text>
</comment>
<evidence type="ECO:0000313" key="5">
    <source>
        <dbReference type="Proteomes" id="UP000241434"/>
    </source>
</evidence>
<gene>
    <name evidence="4" type="ORF">UF10_02135</name>
</gene>
<protein>
    <submittedName>
        <fullName evidence="4">Alkylphosphonate utilization protein</fullName>
    </submittedName>
</protein>
<evidence type="ECO:0000259" key="2">
    <source>
        <dbReference type="Pfam" id="PF03831"/>
    </source>
</evidence>
<evidence type="ECO:0000313" key="4">
    <source>
        <dbReference type="EMBL" id="PSJ31464.1"/>
    </source>
</evidence>
<dbReference type="EMBL" id="JYGE01000003">
    <property type="protein sequence ID" value="PSJ31464.1"/>
    <property type="molecule type" value="Genomic_DNA"/>
</dbReference>
<proteinExistence type="inferred from homology"/>
<dbReference type="SUPFAM" id="SSF82057">
    <property type="entry name" value="Prokaryotic SH3-related domain"/>
    <property type="match status" value="1"/>
</dbReference>
<evidence type="ECO:0000259" key="3">
    <source>
        <dbReference type="Pfam" id="PF08274"/>
    </source>
</evidence>
<feature type="domain" description="Protein YjdM N-terminal" evidence="3">
    <location>
        <begin position="1"/>
        <end position="29"/>
    </location>
</feature>
<dbReference type="Gene3D" id="2.30.30.40">
    <property type="entry name" value="SH3 Domains"/>
    <property type="match status" value="1"/>
</dbReference>
<dbReference type="SUPFAM" id="SSF57783">
    <property type="entry name" value="Zinc beta-ribbon"/>
    <property type="match status" value="1"/>
</dbReference>